<reference evidence="1" key="1">
    <citation type="submission" date="2020-08" db="EMBL/GenBank/DDBJ databases">
        <title>Multicomponent nature underlies the extraordinary mechanical properties of spider dragline silk.</title>
        <authorList>
            <person name="Kono N."/>
            <person name="Nakamura H."/>
            <person name="Mori M."/>
            <person name="Yoshida Y."/>
            <person name="Ohtoshi R."/>
            <person name="Malay A.D."/>
            <person name="Moran D.A.P."/>
            <person name="Tomita M."/>
            <person name="Numata K."/>
            <person name="Arakawa K."/>
        </authorList>
    </citation>
    <scope>NUCLEOTIDE SEQUENCE</scope>
</reference>
<organism evidence="1 2">
    <name type="scientific">Nephila pilipes</name>
    <name type="common">Giant wood spider</name>
    <name type="synonym">Nephila maculata</name>
    <dbReference type="NCBI Taxonomy" id="299642"/>
    <lineage>
        <taxon>Eukaryota</taxon>
        <taxon>Metazoa</taxon>
        <taxon>Ecdysozoa</taxon>
        <taxon>Arthropoda</taxon>
        <taxon>Chelicerata</taxon>
        <taxon>Arachnida</taxon>
        <taxon>Araneae</taxon>
        <taxon>Araneomorphae</taxon>
        <taxon>Entelegynae</taxon>
        <taxon>Araneoidea</taxon>
        <taxon>Nephilidae</taxon>
        <taxon>Nephila</taxon>
    </lineage>
</organism>
<accession>A0A8X6UTJ1</accession>
<name>A0A8X6UTJ1_NEPPI</name>
<dbReference type="Proteomes" id="UP000887013">
    <property type="component" value="Unassembled WGS sequence"/>
</dbReference>
<dbReference type="EMBL" id="BMAW01035886">
    <property type="protein sequence ID" value="GFU41699.1"/>
    <property type="molecule type" value="Genomic_DNA"/>
</dbReference>
<keyword evidence="2" id="KW-1185">Reference proteome</keyword>
<proteinExistence type="predicted"/>
<evidence type="ECO:0000313" key="1">
    <source>
        <dbReference type="EMBL" id="GFU41699.1"/>
    </source>
</evidence>
<gene>
    <name evidence="1" type="primary">NCL1_13976</name>
    <name evidence="1" type="ORF">NPIL_665091</name>
</gene>
<comment type="caution">
    <text evidence="1">The sequence shown here is derived from an EMBL/GenBank/DDBJ whole genome shotgun (WGS) entry which is preliminary data.</text>
</comment>
<dbReference type="AlphaFoldDB" id="A0A8X6UTJ1"/>
<dbReference type="OrthoDB" id="6433197at2759"/>
<sequence>MVDQDHQMLTINQSSELRKKEINTDYCSSRPPSVLLLISILMILSSASANPVPTDVTIQVKELSFSEMLLNPCALDNASQLHLNLSEAERESTRRTLIRELKGKVLLLNDSAGTILKTNVIHDCSTLKLPLVAIVPTAEGISNNPPSDVLRMFYTSLLNHTAHVYFLSEQLERYAGETCNSEGLPESARTLAQNLRQLMCVLRLSILTLKDQTDKEDDSYFMDSTSQILNELVMDQPMCSRRSVRDCQTIYSTVTLLTEMTSYLQSNSYFNDEEPA</sequence>
<protein>
    <submittedName>
        <fullName evidence="1">Uncharacterized protein</fullName>
    </submittedName>
</protein>
<evidence type="ECO:0000313" key="2">
    <source>
        <dbReference type="Proteomes" id="UP000887013"/>
    </source>
</evidence>